<dbReference type="InterPro" id="IPR011990">
    <property type="entry name" value="TPR-like_helical_dom_sf"/>
</dbReference>
<sequence length="562" mass="58239">MLAQPPARVGSWHRPACSFLPADASAASSTCRSQGCRAKLCLATPHPAAAQGSFLYAERPSSRSQSAARVPFGAKLQLPAERRRGGSGWFSAIRALLEAWAGLSEGHAGPSPTALLVVLSACARDGAWSWVLELLARAQQLGPVPGLAARTAAISSCRRAGLWPRALQLLADMPRRWGLRPDAVAHNAAMAVCERASCWPQALWLLRGAAVDEGIVPTVAGVNSVFSACGRAGLWAQALGLLSGLSDSSAGGLRPDAVSYSAVVTGCEKASCWPKALLLFQAMRRRGTAPDTVACNGVLAILAAGRQWRAALRFLASMPSEAATGGSCQSDEISHSTVVDACVADGCWEVALSLLARMPQTGLRFSLVACSAGIGACAGRGGTAGAAWQVAFGLLQYPRLHMASPDLVAYSSAIGVAAAASQWLQALLLMRGLVASQLRIDSMAHNTAVSACQKASNWRAALELLAWRRTSGLGADSMGGGAALLACCEERAGEEAATWAHGLAMLGSLAVVRVMPSCYALAALLTASEQQSLLSPESEILSALSTAAVSGQMEHLARTQIP</sequence>
<dbReference type="Proteomes" id="UP000626109">
    <property type="component" value="Unassembled WGS sequence"/>
</dbReference>
<keyword evidence="1" id="KW-0677">Repeat</keyword>
<evidence type="ECO:0000313" key="4">
    <source>
        <dbReference type="Proteomes" id="UP000626109"/>
    </source>
</evidence>
<evidence type="ECO:0000313" key="3">
    <source>
        <dbReference type="EMBL" id="CAE8648253.1"/>
    </source>
</evidence>
<comment type="caution">
    <text evidence="3">The sequence shown here is derived from an EMBL/GenBank/DDBJ whole genome shotgun (WGS) entry which is preliminary data.</text>
</comment>
<dbReference type="NCBIfam" id="TIGR00756">
    <property type="entry name" value="PPR"/>
    <property type="match status" value="1"/>
</dbReference>
<dbReference type="EMBL" id="CAJNNW010006376">
    <property type="protein sequence ID" value="CAE8648253.1"/>
    <property type="molecule type" value="Genomic_DNA"/>
</dbReference>
<dbReference type="InterPro" id="IPR002885">
    <property type="entry name" value="PPR_rpt"/>
</dbReference>
<dbReference type="PANTHER" id="PTHR47936">
    <property type="entry name" value="PPR_LONG DOMAIN-CONTAINING PROTEIN"/>
    <property type="match status" value="1"/>
</dbReference>
<feature type="repeat" description="PPR" evidence="2">
    <location>
        <begin position="331"/>
        <end position="365"/>
    </location>
</feature>
<feature type="repeat" description="PPR" evidence="2">
    <location>
        <begin position="256"/>
        <end position="290"/>
    </location>
</feature>
<reference evidence="3" key="1">
    <citation type="submission" date="2021-02" db="EMBL/GenBank/DDBJ databases">
        <authorList>
            <person name="Dougan E. K."/>
            <person name="Rhodes N."/>
            <person name="Thang M."/>
            <person name="Chan C."/>
        </authorList>
    </citation>
    <scope>NUCLEOTIDE SEQUENCE</scope>
</reference>
<evidence type="ECO:0000256" key="2">
    <source>
        <dbReference type="PROSITE-ProRule" id="PRU00708"/>
    </source>
</evidence>
<dbReference type="AlphaFoldDB" id="A0A813ID83"/>
<dbReference type="PROSITE" id="PS51375">
    <property type="entry name" value="PPR"/>
    <property type="match status" value="2"/>
</dbReference>
<proteinExistence type="predicted"/>
<evidence type="ECO:0008006" key="5">
    <source>
        <dbReference type="Google" id="ProtNLM"/>
    </source>
</evidence>
<gene>
    <name evidence="3" type="ORF">PGLA2088_LOCUS6403</name>
</gene>
<name>A0A813ID83_POLGL</name>
<dbReference type="PANTHER" id="PTHR47936:SF1">
    <property type="entry name" value="PENTATRICOPEPTIDE REPEAT-CONTAINING PROTEIN GUN1, CHLOROPLASTIC"/>
    <property type="match status" value="1"/>
</dbReference>
<accession>A0A813ID83</accession>
<protein>
    <recommendedName>
        <fullName evidence="5">Pentatricopeptide repeat-containing protein, chloroplastic</fullName>
    </recommendedName>
</protein>
<dbReference type="Gene3D" id="1.25.40.10">
    <property type="entry name" value="Tetratricopeptide repeat domain"/>
    <property type="match status" value="3"/>
</dbReference>
<dbReference type="Pfam" id="PF01535">
    <property type="entry name" value="PPR"/>
    <property type="match status" value="3"/>
</dbReference>
<evidence type="ECO:0000256" key="1">
    <source>
        <dbReference type="ARBA" id="ARBA00022737"/>
    </source>
</evidence>
<organism evidence="3 4">
    <name type="scientific">Polarella glacialis</name>
    <name type="common">Dinoflagellate</name>
    <dbReference type="NCBI Taxonomy" id="89957"/>
    <lineage>
        <taxon>Eukaryota</taxon>
        <taxon>Sar</taxon>
        <taxon>Alveolata</taxon>
        <taxon>Dinophyceae</taxon>
        <taxon>Suessiales</taxon>
        <taxon>Suessiaceae</taxon>
        <taxon>Polarella</taxon>
    </lineage>
</organism>